<name>A0ACC5ZYH7_9RHOB</name>
<dbReference type="EMBL" id="JAMQGO010000011">
    <property type="protein sequence ID" value="MCM2563357.1"/>
    <property type="molecule type" value="Genomic_DNA"/>
</dbReference>
<evidence type="ECO:0000313" key="1">
    <source>
        <dbReference type="EMBL" id="MCM2563357.1"/>
    </source>
</evidence>
<proteinExistence type="predicted"/>
<sequence length="428" mass="45242">MNMVSRFIKDQDGVVAVIFALLLPVIIGAIVLGVETGLWLMHRAKLQHIADTAAYSAAIRYSSGATEAQALATANAVADQAGFDAVLGDVVMTLPDTDRLSVTVTRNQGRMFSAIFLDEDVVIRAQATAQFGEAGPPLRATCMQSLNNGWFSSEAFELGAQSSLTLPDFCDVRVNSTDRRAFSMVGGTTLTAGCLQVAGGARINGTLNLAQCAAEETETGVDYPDPFVSLPEPAAVGTCQPRDVGTRNGVTRLTPTEPHPSGERVMRFCNGLELSGTVIFDPGLYIIEGGVMEASRFGAQVSTPGGATFFFRDFGAPDFRDDFDGTLTPSQSGPWADVLIFGTGRLFGLINQNFYFEDDDLTGVVYAPDATVNFERRSDNRGCFQVVSDRLLLENGASVTMDCEGSSFTPGGGTPGGGGGAGDVMLVE</sequence>
<reference evidence="1" key="1">
    <citation type="submission" date="2022-06" db="EMBL/GenBank/DDBJ databases">
        <title>Lutimaribacter sp. EGI FJ00013, a novel bacterium isolated from a salt lake sediment enrichment.</title>
        <authorList>
            <person name="Gao L."/>
            <person name="Fang B.-Z."/>
            <person name="Li W.-J."/>
        </authorList>
    </citation>
    <scope>NUCLEOTIDE SEQUENCE</scope>
    <source>
        <strain evidence="1">EGI FJ00013</strain>
    </source>
</reference>
<keyword evidence="2" id="KW-1185">Reference proteome</keyword>
<protein>
    <submittedName>
        <fullName evidence="1">Pilus assembly protein</fullName>
    </submittedName>
</protein>
<accession>A0ACC5ZYH7</accession>
<dbReference type="Proteomes" id="UP001203036">
    <property type="component" value="Unassembled WGS sequence"/>
</dbReference>
<evidence type="ECO:0000313" key="2">
    <source>
        <dbReference type="Proteomes" id="UP001203036"/>
    </source>
</evidence>
<comment type="caution">
    <text evidence="1">The sequence shown here is derived from an EMBL/GenBank/DDBJ whole genome shotgun (WGS) entry which is preliminary data.</text>
</comment>
<gene>
    <name evidence="1" type="ORF">M8744_14470</name>
</gene>
<organism evidence="1 2">
    <name type="scientific">Lutimaribacter degradans</name>
    <dbReference type="NCBI Taxonomy" id="2945989"/>
    <lineage>
        <taxon>Bacteria</taxon>
        <taxon>Pseudomonadati</taxon>
        <taxon>Pseudomonadota</taxon>
        <taxon>Alphaproteobacteria</taxon>
        <taxon>Rhodobacterales</taxon>
        <taxon>Roseobacteraceae</taxon>
        <taxon>Lutimaribacter</taxon>
    </lineage>
</organism>